<dbReference type="InterPro" id="IPR023627">
    <property type="entry name" value="Rcmb_RecR"/>
</dbReference>
<dbReference type="Proteomes" id="UP000231292">
    <property type="component" value="Unassembled WGS sequence"/>
</dbReference>
<dbReference type="InterPro" id="IPR034137">
    <property type="entry name" value="TOPRIM_RecR"/>
</dbReference>
<dbReference type="GO" id="GO:0008270">
    <property type="term" value="F:zinc ion binding"/>
    <property type="evidence" value="ECO:0007669"/>
    <property type="project" value="UniProtKB-KW"/>
</dbReference>
<dbReference type="Gene3D" id="3.40.1360.10">
    <property type="match status" value="1"/>
</dbReference>
<dbReference type="GO" id="GO:0006310">
    <property type="term" value="P:DNA recombination"/>
    <property type="evidence" value="ECO:0007669"/>
    <property type="project" value="UniProtKB-UniRule"/>
</dbReference>
<dbReference type="AlphaFoldDB" id="A0A2G9YHH4"/>
<evidence type="ECO:0000256" key="7">
    <source>
        <dbReference type="HAMAP-Rule" id="MF_00017"/>
    </source>
</evidence>
<dbReference type="Gene3D" id="3.30.60.80">
    <property type="match status" value="1"/>
</dbReference>
<feature type="zinc finger region" description="C4-type" evidence="7">
    <location>
        <begin position="58"/>
        <end position="73"/>
    </location>
</feature>
<gene>
    <name evidence="7" type="primary">recR</name>
    <name evidence="9" type="ORF">COX41_06850</name>
</gene>
<dbReference type="Pfam" id="PF21176">
    <property type="entry name" value="RecR_HhH"/>
    <property type="match status" value="1"/>
</dbReference>
<protein>
    <recommendedName>
        <fullName evidence="7">Recombination protein RecR</fullName>
    </recommendedName>
</protein>
<proteinExistence type="inferred from homology"/>
<dbReference type="GO" id="GO:0006281">
    <property type="term" value="P:DNA repair"/>
    <property type="evidence" value="ECO:0007669"/>
    <property type="project" value="UniProtKB-UniRule"/>
</dbReference>
<dbReference type="PANTHER" id="PTHR30446">
    <property type="entry name" value="RECOMBINATION PROTEIN RECR"/>
    <property type="match status" value="1"/>
</dbReference>
<dbReference type="Pfam" id="PF13662">
    <property type="entry name" value="Toprim_4"/>
    <property type="match status" value="1"/>
</dbReference>
<dbReference type="EMBL" id="PCRK01000178">
    <property type="protein sequence ID" value="PIP18688.1"/>
    <property type="molecule type" value="Genomic_DNA"/>
</dbReference>
<keyword evidence="3 7" id="KW-0863">Zinc-finger</keyword>
<evidence type="ECO:0000313" key="9">
    <source>
        <dbReference type="EMBL" id="PIP18688.1"/>
    </source>
</evidence>
<comment type="caution">
    <text evidence="9">The sequence shown here is derived from an EMBL/GenBank/DDBJ whole genome shotgun (WGS) entry which is preliminary data.</text>
</comment>
<keyword evidence="4 7" id="KW-0862">Zinc</keyword>
<evidence type="ECO:0000256" key="2">
    <source>
        <dbReference type="ARBA" id="ARBA00022763"/>
    </source>
</evidence>
<accession>A0A2G9YHH4</accession>
<comment type="function">
    <text evidence="7">May play a role in DNA repair. It seems to be involved in an RecBC-independent recombinational process of DNA repair. It may act with RecF and RecO.</text>
</comment>
<reference evidence="9 10" key="1">
    <citation type="submission" date="2017-09" db="EMBL/GenBank/DDBJ databases">
        <title>Depth-based differentiation of microbial function through sediment-hosted aquifers and enrichment of novel symbionts in the deep terrestrial subsurface.</title>
        <authorList>
            <person name="Probst A.J."/>
            <person name="Ladd B."/>
            <person name="Jarett J.K."/>
            <person name="Geller-Mcgrath D.E."/>
            <person name="Sieber C.M."/>
            <person name="Emerson J.B."/>
            <person name="Anantharaman K."/>
            <person name="Thomas B.C."/>
            <person name="Malmstrom R."/>
            <person name="Stieglmeier M."/>
            <person name="Klingl A."/>
            <person name="Woyke T."/>
            <person name="Ryan C.M."/>
            <person name="Banfield J.F."/>
        </authorList>
    </citation>
    <scope>NUCLEOTIDE SEQUENCE [LARGE SCALE GENOMIC DNA]</scope>
    <source>
        <strain evidence="9">CG23_combo_of_CG06-09_8_20_14_all_41_10</strain>
    </source>
</reference>
<dbReference type="SMART" id="SM00493">
    <property type="entry name" value="TOPRIM"/>
    <property type="match status" value="1"/>
</dbReference>
<keyword evidence="5 7" id="KW-0233">DNA recombination</keyword>
<keyword evidence="2 7" id="KW-0227">DNA damage</keyword>
<dbReference type="SUPFAM" id="SSF111304">
    <property type="entry name" value="Recombination protein RecR"/>
    <property type="match status" value="1"/>
</dbReference>
<dbReference type="InterPro" id="IPR015967">
    <property type="entry name" value="Rcmb_RecR_Znf"/>
</dbReference>
<dbReference type="PROSITE" id="PS01300">
    <property type="entry name" value="RECR"/>
    <property type="match status" value="1"/>
</dbReference>
<evidence type="ECO:0000259" key="8">
    <source>
        <dbReference type="PROSITE" id="PS50880"/>
    </source>
</evidence>
<evidence type="ECO:0000256" key="1">
    <source>
        <dbReference type="ARBA" id="ARBA00022723"/>
    </source>
</evidence>
<dbReference type="InterPro" id="IPR000093">
    <property type="entry name" value="DNA_Rcmb_RecR"/>
</dbReference>
<dbReference type="Gene3D" id="6.10.250.240">
    <property type="match status" value="1"/>
</dbReference>
<comment type="similarity">
    <text evidence="7">Belongs to the RecR family.</text>
</comment>
<feature type="domain" description="Toprim" evidence="8">
    <location>
        <begin position="81"/>
        <end position="176"/>
    </location>
</feature>
<sequence length="199" mass="21844">MANYTESIEKLIQSLIKLPGIGRRSAERVVSYILGAPKEETKTLAEAMVKVKENVRFCSLCHNLSEEDLCKICQDSRRQKDVICIVEKPGDVMAIEKSGSFNGVYHVLLGAISPLEGKGPTDLKIDTLLNRIKQNNIKEIIIATDADTEGETTSLYLAKLIKPLGVKLSRIGLGLPVGSNLEYADSTTVSKSLESRRII</sequence>
<dbReference type="PROSITE" id="PS50880">
    <property type="entry name" value="TOPRIM"/>
    <property type="match status" value="1"/>
</dbReference>
<dbReference type="CDD" id="cd01025">
    <property type="entry name" value="TOPRIM_recR"/>
    <property type="match status" value="1"/>
</dbReference>
<dbReference type="Gene3D" id="1.10.8.420">
    <property type="entry name" value="RecR Domain 1"/>
    <property type="match status" value="1"/>
</dbReference>
<evidence type="ECO:0000256" key="4">
    <source>
        <dbReference type="ARBA" id="ARBA00022833"/>
    </source>
</evidence>
<evidence type="ECO:0000256" key="6">
    <source>
        <dbReference type="ARBA" id="ARBA00023204"/>
    </source>
</evidence>
<dbReference type="HAMAP" id="MF_00017">
    <property type="entry name" value="RecR"/>
    <property type="match status" value="1"/>
</dbReference>
<dbReference type="PANTHER" id="PTHR30446:SF0">
    <property type="entry name" value="RECOMBINATION PROTEIN RECR"/>
    <property type="match status" value="1"/>
</dbReference>
<dbReference type="InterPro" id="IPR006171">
    <property type="entry name" value="TOPRIM_dom"/>
</dbReference>
<organism evidence="9 10">
    <name type="scientific">Candidatus Sherwoodlollariibacterium unditelluris</name>
    <dbReference type="NCBI Taxonomy" id="1974757"/>
    <lineage>
        <taxon>Bacteria</taxon>
        <taxon>Pseudomonadati</taxon>
        <taxon>Candidatus Omnitrophota</taxon>
        <taxon>Candidatus Sherwoodlollariibacterium</taxon>
    </lineage>
</organism>
<keyword evidence="6 7" id="KW-0234">DNA repair</keyword>
<name>A0A2G9YHH4_9BACT</name>
<dbReference type="Pfam" id="PF21175">
    <property type="entry name" value="RecR_C"/>
    <property type="match status" value="1"/>
</dbReference>
<evidence type="ECO:0000256" key="3">
    <source>
        <dbReference type="ARBA" id="ARBA00022771"/>
    </source>
</evidence>
<keyword evidence="1 7" id="KW-0479">Metal-binding</keyword>
<evidence type="ECO:0000256" key="5">
    <source>
        <dbReference type="ARBA" id="ARBA00023172"/>
    </source>
</evidence>
<dbReference type="Pfam" id="PF02132">
    <property type="entry name" value="RecR_ZnF"/>
    <property type="match status" value="1"/>
</dbReference>
<evidence type="ECO:0000313" key="10">
    <source>
        <dbReference type="Proteomes" id="UP000231292"/>
    </source>
</evidence>
<dbReference type="NCBIfam" id="TIGR00615">
    <property type="entry name" value="recR"/>
    <property type="match status" value="1"/>
</dbReference>
<dbReference type="GO" id="GO:0003677">
    <property type="term" value="F:DNA binding"/>
    <property type="evidence" value="ECO:0007669"/>
    <property type="project" value="UniProtKB-UniRule"/>
</dbReference>